<name>A0A919GE66_9ACTN</name>
<gene>
    <name evidence="3" type="ORF">GCM10017771_09450</name>
</gene>
<dbReference type="InterPro" id="IPR001387">
    <property type="entry name" value="Cro/C1-type_HTH"/>
</dbReference>
<dbReference type="CDD" id="cd00093">
    <property type="entry name" value="HTH_XRE"/>
    <property type="match status" value="1"/>
</dbReference>
<comment type="caution">
    <text evidence="3">The sequence shown here is derived from an EMBL/GenBank/DDBJ whole genome shotgun (WGS) entry which is preliminary data.</text>
</comment>
<dbReference type="Pfam" id="PF13560">
    <property type="entry name" value="HTH_31"/>
    <property type="match status" value="1"/>
</dbReference>
<keyword evidence="4" id="KW-1185">Reference proteome</keyword>
<accession>A0A919GE66</accession>
<dbReference type="PROSITE" id="PS50943">
    <property type="entry name" value="HTH_CROC1"/>
    <property type="match status" value="1"/>
</dbReference>
<sequence>MARGSTKRSLMTRPQPNCAPTPSRRCGREPPRTTSTTSADRKASVGQFMPVSPSSSAQWAARKVVALRLRDLRKTVGLTVVELASRCGWRHSKTSRIENAVTAPSAKDIRAWAAACDAVDQAEDLVVQSLNAESMYSEWRHQVRRGMKQLQDSMVQFFHDTELFRIYSSTMVPGLLQAEGYAAALLSNIADFRGIPFNDGATAAAARVERSRIIHEPGHRFVMLIEEAVLYSQLGDEDAMAAQLGHLLTAGALPQVSLGIIPMSTRARRQWPVETFHARVRRQPRVGGVPLCGGQHHPAL</sequence>
<dbReference type="Proteomes" id="UP000603227">
    <property type="component" value="Unassembled WGS sequence"/>
</dbReference>
<dbReference type="Gene3D" id="1.10.260.40">
    <property type="entry name" value="lambda repressor-like DNA-binding domains"/>
    <property type="match status" value="1"/>
</dbReference>
<evidence type="ECO:0000313" key="4">
    <source>
        <dbReference type="Proteomes" id="UP000603227"/>
    </source>
</evidence>
<dbReference type="SMART" id="SM00530">
    <property type="entry name" value="HTH_XRE"/>
    <property type="match status" value="1"/>
</dbReference>
<evidence type="ECO:0000259" key="2">
    <source>
        <dbReference type="PROSITE" id="PS50943"/>
    </source>
</evidence>
<evidence type="ECO:0000313" key="3">
    <source>
        <dbReference type="EMBL" id="GHH83212.1"/>
    </source>
</evidence>
<feature type="region of interest" description="Disordered" evidence="1">
    <location>
        <begin position="1"/>
        <end position="52"/>
    </location>
</feature>
<dbReference type="SUPFAM" id="SSF47413">
    <property type="entry name" value="lambda repressor-like DNA-binding domains"/>
    <property type="match status" value="1"/>
</dbReference>
<reference evidence="3" key="1">
    <citation type="journal article" date="2014" name="Int. J. Syst. Evol. Microbiol.">
        <title>Complete genome sequence of Corynebacterium casei LMG S-19264T (=DSM 44701T), isolated from a smear-ripened cheese.</title>
        <authorList>
            <consortium name="US DOE Joint Genome Institute (JGI-PGF)"/>
            <person name="Walter F."/>
            <person name="Albersmeier A."/>
            <person name="Kalinowski J."/>
            <person name="Ruckert C."/>
        </authorList>
    </citation>
    <scope>NUCLEOTIDE SEQUENCE</scope>
    <source>
        <strain evidence="3">CGMCC 4.7403</strain>
    </source>
</reference>
<evidence type="ECO:0000256" key="1">
    <source>
        <dbReference type="SAM" id="MobiDB-lite"/>
    </source>
</evidence>
<feature type="compositionally biased region" description="Polar residues" evidence="1">
    <location>
        <begin position="7"/>
        <end position="20"/>
    </location>
</feature>
<dbReference type="Pfam" id="PF19054">
    <property type="entry name" value="DUF5753"/>
    <property type="match status" value="1"/>
</dbReference>
<dbReference type="InterPro" id="IPR010982">
    <property type="entry name" value="Lambda_DNA-bd_dom_sf"/>
</dbReference>
<protein>
    <submittedName>
        <fullName evidence="3">Transcriptional regulator</fullName>
    </submittedName>
</protein>
<dbReference type="AlphaFoldDB" id="A0A919GE66"/>
<dbReference type="GO" id="GO:0003677">
    <property type="term" value="F:DNA binding"/>
    <property type="evidence" value="ECO:0007669"/>
    <property type="project" value="InterPro"/>
</dbReference>
<feature type="domain" description="HTH cro/C1-type" evidence="2">
    <location>
        <begin position="69"/>
        <end position="125"/>
    </location>
</feature>
<dbReference type="EMBL" id="BNAT01000002">
    <property type="protein sequence ID" value="GHH83212.1"/>
    <property type="molecule type" value="Genomic_DNA"/>
</dbReference>
<reference evidence="3" key="2">
    <citation type="submission" date="2020-09" db="EMBL/GenBank/DDBJ databases">
        <authorList>
            <person name="Sun Q."/>
            <person name="Zhou Y."/>
        </authorList>
    </citation>
    <scope>NUCLEOTIDE SEQUENCE</scope>
    <source>
        <strain evidence="3">CGMCC 4.7403</strain>
    </source>
</reference>
<organism evidence="3 4">
    <name type="scientific">Streptomyces capitiformicae</name>
    <dbReference type="NCBI Taxonomy" id="2014920"/>
    <lineage>
        <taxon>Bacteria</taxon>
        <taxon>Bacillati</taxon>
        <taxon>Actinomycetota</taxon>
        <taxon>Actinomycetes</taxon>
        <taxon>Kitasatosporales</taxon>
        <taxon>Streptomycetaceae</taxon>
        <taxon>Streptomyces</taxon>
    </lineage>
</organism>
<dbReference type="InterPro" id="IPR043917">
    <property type="entry name" value="DUF5753"/>
</dbReference>
<proteinExistence type="predicted"/>